<evidence type="ECO:0000313" key="2">
    <source>
        <dbReference type="Proteomes" id="UP000014028"/>
    </source>
</evidence>
<sequence length="134" mass="15856">MTIEGVKTDIVEVDEIVQHLPEIQLIILMLGVFAHPPQKVYKTKYTKLIHTKKRHPKVSSSDLNHFNFNNMYWTPIRILFYHVKLFYSLRNLVHIYILLKFTCYVLRYIRHGNLQKLNNVITSSSAIVISLIYL</sequence>
<gene>
    <name evidence="1" type="ORF">IKC_05822</name>
</gene>
<dbReference type="AlphaFoldDB" id="A0A9W5R1G8"/>
<accession>A0A9W5R1G8</accession>
<comment type="caution">
    <text evidence="1">The sequence shown here is derived from an EMBL/GenBank/DDBJ whole genome shotgun (WGS) entry which is preliminary data.</text>
</comment>
<reference evidence="1 2" key="1">
    <citation type="submission" date="2012-12" db="EMBL/GenBank/DDBJ databases">
        <title>The Genome Sequence of Bacillus cereus VD184.</title>
        <authorList>
            <consortium name="The Broad Institute Genome Sequencing Platform"/>
            <consortium name="The Broad Institute Genome Sequencing Center for Infectious Disease"/>
            <person name="Feldgarden M."/>
            <person name="Van der Auwera G.A."/>
            <person name="Mahillon J."/>
            <person name="Duprez V."/>
            <person name="Timmery S."/>
            <person name="Mattelet C."/>
            <person name="Dierick K."/>
            <person name="Sun M."/>
            <person name="Yu Z."/>
            <person name="Zhu L."/>
            <person name="Hu X."/>
            <person name="Shank E.B."/>
            <person name="Swiecicka I."/>
            <person name="Hansen B.M."/>
            <person name="Andrup L."/>
            <person name="Walker B."/>
            <person name="Young S.K."/>
            <person name="Zeng Q."/>
            <person name="Gargeya S."/>
            <person name="Fitzgerald M."/>
            <person name="Haas B."/>
            <person name="Abouelleil A."/>
            <person name="Alvarado L."/>
            <person name="Arachchi H.M."/>
            <person name="Berlin A.M."/>
            <person name="Chapman S.B."/>
            <person name="Dewar J."/>
            <person name="Goldberg J."/>
            <person name="Griggs A."/>
            <person name="Gujja S."/>
            <person name="Hansen M."/>
            <person name="Howarth C."/>
            <person name="Imamovic A."/>
            <person name="Larimer J."/>
            <person name="McCowan C."/>
            <person name="Murphy C."/>
            <person name="Neiman D."/>
            <person name="Pearson M."/>
            <person name="Priest M."/>
            <person name="Roberts A."/>
            <person name="Saif S."/>
            <person name="Shea T."/>
            <person name="Sisk P."/>
            <person name="Sykes S."/>
            <person name="Wortman J."/>
            <person name="Nusbaum C."/>
            <person name="Birren B."/>
        </authorList>
    </citation>
    <scope>NUCLEOTIDE SEQUENCE [LARGE SCALE GENOMIC DNA]</scope>
    <source>
        <strain evidence="1 2">VD184</strain>
    </source>
</reference>
<evidence type="ECO:0000313" key="1">
    <source>
        <dbReference type="EMBL" id="EOQ03646.1"/>
    </source>
</evidence>
<organism evidence="1 2">
    <name type="scientific">Bacillus cereus VD184</name>
    <dbReference type="NCBI Taxonomy" id="1053242"/>
    <lineage>
        <taxon>Bacteria</taxon>
        <taxon>Bacillati</taxon>
        <taxon>Bacillota</taxon>
        <taxon>Bacilli</taxon>
        <taxon>Bacillales</taxon>
        <taxon>Bacillaceae</taxon>
        <taxon>Bacillus</taxon>
        <taxon>Bacillus cereus group</taxon>
    </lineage>
</organism>
<protein>
    <submittedName>
        <fullName evidence="1">Uncharacterized protein</fullName>
    </submittedName>
</protein>
<proteinExistence type="predicted"/>
<dbReference type="EMBL" id="AHFK01000093">
    <property type="protein sequence ID" value="EOQ03646.1"/>
    <property type="molecule type" value="Genomic_DNA"/>
</dbReference>
<dbReference type="Proteomes" id="UP000014028">
    <property type="component" value="Unassembled WGS sequence"/>
</dbReference>
<name>A0A9W5R1G8_BACCE</name>